<gene>
    <name evidence="1" type="ORF">TIRI35C_0816</name>
</gene>
<dbReference type="KEGG" id="tcq:TIRI35C_0816"/>
<evidence type="ECO:0000313" key="1">
    <source>
        <dbReference type="EMBL" id="CAD5243970.1"/>
    </source>
</evidence>
<reference evidence="1 2" key="1">
    <citation type="submission" date="2020-09" db="EMBL/GenBank/DDBJ databases">
        <authorList>
            <person name="Courtine D."/>
        </authorList>
    </citation>
    <scope>NUCLEOTIDE SEQUENCE [LARGE SCALE GENOMIC DNA]</scope>
    <source>
        <strain evidence="1 2">IRI35c</strain>
    </source>
</reference>
<dbReference type="AlphaFoldDB" id="A0A7G2D6D3"/>
<sequence>MRKRYLVPIAVVASLLLAFHIIGHETRGPKPNSPTLAPDIALNMLYDANLSNFSLKPQLTYWVDGSTCTKLSPKCRVLRMEGIVEVKNRTYLAFFDLENMSVKLVPANETQVKEYLRFFEEHNGKVFPCNSPVKSTFGKDIEIKNKNGTCIAPAVVKIGGGLKGT</sequence>
<evidence type="ECO:0000313" key="2">
    <source>
        <dbReference type="Proteomes" id="UP000516304"/>
    </source>
</evidence>
<dbReference type="Proteomes" id="UP000516304">
    <property type="component" value="Chromosome TIRI35C"/>
</dbReference>
<proteinExistence type="predicted"/>
<accession>A0A7G2D6D3</accession>
<organism evidence="1 2">
    <name type="scientific">Thermococcus camini</name>
    <dbReference type="NCBI Taxonomy" id="2016373"/>
    <lineage>
        <taxon>Archaea</taxon>
        <taxon>Methanobacteriati</taxon>
        <taxon>Methanobacteriota</taxon>
        <taxon>Thermococci</taxon>
        <taxon>Thermococcales</taxon>
        <taxon>Thermococcaceae</taxon>
        <taxon>Thermococcus</taxon>
    </lineage>
</organism>
<protein>
    <submittedName>
        <fullName evidence="1">Uncharacterized protein</fullName>
    </submittedName>
</protein>
<keyword evidence="2" id="KW-1185">Reference proteome</keyword>
<name>A0A7G2D6D3_9EURY</name>
<dbReference type="EMBL" id="LR881183">
    <property type="protein sequence ID" value="CAD5243970.1"/>
    <property type="molecule type" value="Genomic_DNA"/>
</dbReference>